<dbReference type="Proteomes" id="UP000593573">
    <property type="component" value="Unassembled WGS sequence"/>
</dbReference>
<proteinExistence type="predicted"/>
<gene>
    <name evidence="1" type="ORF">Goklo_024779</name>
</gene>
<dbReference type="EMBL" id="JABFAB010032059">
    <property type="protein sequence ID" value="MBA0669409.1"/>
    <property type="molecule type" value="Genomic_DNA"/>
</dbReference>
<protein>
    <submittedName>
        <fullName evidence="1">Uncharacterized protein</fullName>
    </submittedName>
</protein>
<name>A0A7J8W444_9ROSI</name>
<sequence>MGRHHPLMYGVLRLIITLEGEDVVDCEPILVTMFTKAITVNGP</sequence>
<evidence type="ECO:0000313" key="1">
    <source>
        <dbReference type="EMBL" id="MBA0669409.1"/>
    </source>
</evidence>
<dbReference type="OrthoDB" id="984634at2759"/>
<evidence type="ECO:0000313" key="2">
    <source>
        <dbReference type="Proteomes" id="UP000593573"/>
    </source>
</evidence>
<keyword evidence="2" id="KW-1185">Reference proteome</keyword>
<comment type="caution">
    <text evidence="1">The sequence shown here is derived from an EMBL/GenBank/DDBJ whole genome shotgun (WGS) entry which is preliminary data.</text>
</comment>
<reference evidence="1 2" key="1">
    <citation type="journal article" date="2019" name="Genome Biol. Evol.">
        <title>Insights into the evolution of the New World diploid cottons (Gossypium, subgenus Houzingenia) based on genome sequencing.</title>
        <authorList>
            <person name="Grover C.E."/>
            <person name="Arick M.A. 2nd"/>
            <person name="Thrash A."/>
            <person name="Conover J.L."/>
            <person name="Sanders W.S."/>
            <person name="Peterson D.G."/>
            <person name="Frelichowski J.E."/>
            <person name="Scheffler J.A."/>
            <person name="Scheffler B.E."/>
            <person name="Wendel J.F."/>
        </authorList>
    </citation>
    <scope>NUCLEOTIDE SEQUENCE [LARGE SCALE GENOMIC DNA]</scope>
    <source>
        <strain evidence="1">57</strain>
        <tissue evidence="1">Leaf</tissue>
    </source>
</reference>
<organism evidence="1 2">
    <name type="scientific">Gossypium klotzschianum</name>
    <dbReference type="NCBI Taxonomy" id="34286"/>
    <lineage>
        <taxon>Eukaryota</taxon>
        <taxon>Viridiplantae</taxon>
        <taxon>Streptophyta</taxon>
        <taxon>Embryophyta</taxon>
        <taxon>Tracheophyta</taxon>
        <taxon>Spermatophyta</taxon>
        <taxon>Magnoliopsida</taxon>
        <taxon>eudicotyledons</taxon>
        <taxon>Gunneridae</taxon>
        <taxon>Pentapetalae</taxon>
        <taxon>rosids</taxon>
        <taxon>malvids</taxon>
        <taxon>Malvales</taxon>
        <taxon>Malvaceae</taxon>
        <taxon>Malvoideae</taxon>
        <taxon>Gossypium</taxon>
    </lineage>
</organism>
<dbReference type="AlphaFoldDB" id="A0A7J8W444"/>
<accession>A0A7J8W444</accession>